<dbReference type="PROSITE" id="PS50109">
    <property type="entry name" value="HIS_KIN"/>
    <property type="match status" value="1"/>
</dbReference>
<dbReference type="GO" id="GO:0016301">
    <property type="term" value="F:kinase activity"/>
    <property type="evidence" value="ECO:0007669"/>
    <property type="project" value="UniProtKB-KW"/>
</dbReference>
<keyword evidence="7 13" id="KW-0418">Kinase</keyword>
<evidence type="ECO:0000313" key="14">
    <source>
        <dbReference type="Proteomes" id="UP000831495"/>
    </source>
</evidence>
<evidence type="ECO:0000256" key="11">
    <source>
        <dbReference type="SAM" id="Phobius"/>
    </source>
</evidence>
<dbReference type="SUPFAM" id="SSF55874">
    <property type="entry name" value="ATPase domain of HSP90 chaperone/DNA topoisomerase II/histidine kinase"/>
    <property type="match status" value="1"/>
</dbReference>
<keyword evidence="10 11" id="KW-0472">Membrane</keyword>
<accession>A0ABY4P742</accession>
<dbReference type="SMART" id="SM00387">
    <property type="entry name" value="HATPase_c"/>
    <property type="match status" value="1"/>
</dbReference>
<evidence type="ECO:0000259" key="12">
    <source>
        <dbReference type="PROSITE" id="PS50109"/>
    </source>
</evidence>
<evidence type="ECO:0000256" key="3">
    <source>
        <dbReference type="ARBA" id="ARBA00012438"/>
    </source>
</evidence>
<evidence type="ECO:0000313" key="13">
    <source>
        <dbReference type="EMBL" id="UQS81450.1"/>
    </source>
</evidence>
<dbReference type="EMBL" id="CP093366">
    <property type="protein sequence ID" value="UQS81450.1"/>
    <property type="molecule type" value="Genomic_DNA"/>
</dbReference>
<gene>
    <name evidence="13" type="ORF">MOO45_04285</name>
</gene>
<proteinExistence type="predicted"/>
<feature type="domain" description="Histidine kinase" evidence="12">
    <location>
        <begin position="95"/>
        <end position="296"/>
    </location>
</feature>
<evidence type="ECO:0000256" key="5">
    <source>
        <dbReference type="ARBA" id="ARBA00022679"/>
    </source>
</evidence>
<keyword evidence="14" id="KW-1185">Reference proteome</keyword>
<dbReference type="PANTHER" id="PTHR45453:SF2">
    <property type="entry name" value="HISTIDINE KINASE"/>
    <property type="match status" value="1"/>
</dbReference>
<keyword evidence="8 11" id="KW-1133">Transmembrane helix</keyword>
<comment type="catalytic activity">
    <reaction evidence="1">
        <text>ATP + protein L-histidine = ADP + protein N-phospho-L-histidine.</text>
        <dbReference type="EC" id="2.7.13.3"/>
    </reaction>
</comment>
<dbReference type="EC" id="2.7.13.3" evidence="3"/>
<dbReference type="PANTHER" id="PTHR45453">
    <property type="entry name" value="PHOSPHATE REGULON SENSOR PROTEIN PHOR"/>
    <property type="match status" value="1"/>
</dbReference>
<keyword evidence="6 11" id="KW-0812">Transmembrane</keyword>
<protein>
    <recommendedName>
        <fullName evidence="3">histidine kinase</fullName>
        <ecNumber evidence="3">2.7.13.3</ecNumber>
    </recommendedName>
</protein>
<name>A0ABY4P742_9LACO</name>
<evidence type="ECO:0000256" key="2">
    <source>
        <dbReference type="ARBA" id="ARBA00004651"/>
    </source>
</evidence>
<dbReference type="Pfam" id="PF02518">
    <property type="entry name" value="HATPase_c"/>
    <property type="match status" value="1"/>
</dbReference>
<keyword evidence="4" id="KW-1003">Cell membrane</keyword>
<dbReference type="Gene3D" id="3.30.565.10">
    <property type="entry name" value="Histidine kinase-like ATPase, C-terminal domain"/>
    <property type="match status" value="1"/>
</dbReference>
<organism evidence="13 14">
    <name type="scientific">Bombilactobacillus folatiphilus</name>
    <dbReference type="NCBI Taxonomy" id="2923362"/>
    <lineage>
        <taxon>Bacteria</taxon>
        <taxon>Bacillati</taxon>
        <taxon>Bacillota</taxon>
        <taxon>Bacilli</taxon>
        <taxon>Lactobacillales</taxon>
        <taxon>Lactobacillaceae</taxon>
        <taxon>Bombilactobacillus</taxon>
    </lineage>
</organism>
<evidence type="ECO:0000256" key="8">
    <source>
        <dbReference type="ARBA" id="ARBA00022989"/>
    </source>
</evidence>
<comment type="subcellular location">
    <subcellularLocation>
        <location evidence="2">Cell membrane</location>
        <topology evidence="2">Multi-pass membrane protein</topology>
    </subcellularLocation>
</comment>
<dbReference type="RefSeq" id="WP_249513711.1">
    <property type="nucleotide sequence ID" value="NZ_CP093366.1"/>
</dbReference>
<dbReference type="Proteomes" id="UP000831495">
    <property type="component" value="Chromosome"/>
</dbReference>
<keyword evidence="9" id="KW-0902">Two-component regulatory system</keyword>
<feature type="transmembrane region" description="Helical" evidence="11">
    <location>
        <begin position="16"/>
        <end position="38"/>
    </location>
</feature>
<dbReference type="InterPro" id="IPR004358">
    <property type="entry name" value="Sig_transdc_His_kin-like_C"/>
</dbReference>
<evidence type="ECO:0000256" key="7">
    <source>
        <dbReference type="ARBA" id="ARBA00022777"/>
    </source>
</evidence>
<evidence type="ECO:0000256" key="9">
    <source>
        <dbReference type="ARBA" id="ARBA00023012"/>
    </source>
</evidence>
<evidence type="ECO:0000256" key="4">
    <source>
        <dbReference type="ARBA" id="ARBA00022475"/>
    </source>
</evidence>
<evidence type="ECO:0000256" key="6">
    <source>
        <dbReference type="ARBA" id="ARBA00022692"/>
    </source>
</evidence>
<dbReference type="InterPro" id="IPR005467">
    <property type="entry name" value="His_kinase_dom"/>
</dbReference>
<dbReference type="InterPro" id="IPR003594">
    <property type="entry name" value="HATPase_dom"/>
</dbReference>
<dbReference type="InterPro" id="IPR036890">
    <property type="entry name" value="HATPase_C_sf"/>
</dbReference>
<sequence>MALLLLLFGLYHVRLIIWWDLLRFSFLFIIAQIVWQIVHQKRNLKRLVNKHSMWPPVTLIEREYQQQLQSQVNQQVQKDADLQRQFRQYQVYLINWAHEIKVPITDLLILSEDSEQVSSRRVREQTEMIQQQLETMLNYDRLLDFQHDLRFTWVDLSSIVIKIIQKYATFFIKFQIQPLVEVESVKVLTDSKWLQTLLEQVIFNALKYSSSQSQIKIQWQNNTLLIIDAGVGIVASELPRIFEPGFTGQNGRDNQSSTGMGLYLAQQISHKLNLRLNLSSKVHQGTTVCIVFPAEHVQHIAKL</sequence>
<keyword evidence="5" id="KW-0808">Transferase</keyword>
<reference evidence="13" key="1">
    <citation type="journal article" date="2022" name="Int. J. Syst. Evol. Microbiol.">
        <title>Apilactobacillus apisilvae sp. nov., Nicolia spurrieriana gen. nov. sp. nov., Bombilactobacillus folatiphilus sp. nov. and Bombilactobacillus thymidiniphilus sp. nov., four new lactic acid bacterial isolates from stingless bees Tetragonula carbonaria and Austroplebeia australis.</title>
        <authorList>
            <person name="Oliphant S.A."/>
            <person name="Watson-Haigh N.S."/>
            <person name="Sumby K.M."/>
            <person name="Gardner J."/>
            <person name="Groom S."/>
            <person name="Jiranek V."/>
        </authorList>
    </citation>
    <scope>NUCLEOTIDE SEQUENCE</scope>
    <source>
        <strain evidence="13">SG4_D2</strain>
    </source>
</reference>
<evidence type="ECO:0000256" key="1">
    <source>
        <dbReference type="ARBA" id="ARBA00000085"/>
    </source>
</evidence>
<dbReference type="PRINTS" id="PR00344">
    <property type="entry name" value="BCTRLSENSOR"/>
</dbReference>
<evidence type="ECO:0000256" key="10">
    <source>
        <dbReference type="ARBA" id="ARBA00023136"/>
    </source>
</evidence>
<dbReference type="InterPro" id="IPR050351">
    <property type="entry name" value="BphY/WalK/GraS-like"/>
</dbReference>